<dbReference type="InterPro" id="IPR032675">
    <property type="entry name" value="LRR_dom_sf"/>
</dbReference>
<feature type="compositionally biased region" description="Polar residues" evidence="2">
    <location>
        <begin position="1"/>
        <end position="12"/>
    </location>
</feature>
<dbReference type="GO" id="GO:0009982">
    <property type="term" value="F:pseudouridine synthase activity"/>
    <property type="evidence" value="ECO:0007669"/>
    <property type="project" value="InterPro"/>
</dbReference>
<evidence type="ECO:0000313" key="6">
    <source>
        <dbReference type="EMBL" id="CAL4802420.1"/>
    </source>
</evidence>
<dbReference type="EMBL" id="CAMXCT030006513">
    <property type="protein sequence ID" value="CAL4802420.1"/>
    <property type="molecule type" value="Genomic_DNA"/>
</dbReference>
<feature type="compositionally biased region" description="Basic and acidic residues" evidence="2">
    <location>
        <begin position="15"/>
        <end position="36"/>
    </location>
</feature>
<dbReference type="SUPFAM" id="SSF55120">
    <property type="entry name" value="Pseudouridine synthase"/>
    <property type="match status" value="1"/>
</dbReference>
<dbReference type="PANTHER" id="PTHR21600:SF87">
    <property type="entry name" value="RNA PSEUDOURIDYLATE SYNTHASE DOMAIN-CONTAINING PROTEIN 1"/>
    <property type="match status" value="1"/>
</dbReference>
<dbReference type="Proteomes" id="UP001152797">
    <property type="component" value="Unassembled WGS sequence"/>
</dbReference>
<gene>
    <name evidence="4" type="ORF">C1SCF055_LOCUS39957</name>
</gene>
<reference evidence="5" key="2">
    <citation type="submission" date="2024-04" db="EMBL/GenBank/DDBJ databases">
        <authorList>
            <person name="Chen Y."/>
            <person name="Shah S."/>
            <person name="Dougan E. K."/>
            <person name="Thang M."/>
            <person name="Chan C."/>
        </authorList>
    </citation>
    <scope>NUCLEOTIDE SEQUENCE [LARGE SCALE GENOMIC DNA]</scope>
</reference>
<evidence type="ECO:0000256" key="1">
    <source>
        <dbReference type="ARBA" id="ARBA00010876"/>
    </source>
</evidence>
<dbReference type="PANTHER" id="PTHR21600">
    <property type="entry name" value="MITOCHONDRIAL RNA PSEUDOURIDINE SYNTHASE"/>
    <property type="match status" value="1"/>
</dbReference>
<feature type="domain" description="Pseudouridine synthase RsuA/RluA-like" evidence="3">
    <location>
        <begin position="589"/>
        <end position="711"/>
    </location>
</feature>
<organism evidence="4">
    <name type="scientific">Cladocopium goreaui</name>
    <dbReference type="NCBI Taxonomy" id="2562237"/>
    <lineage>
        <taxon>Eukaryota</taxon>
        <taxon>Sar</taxon>
        <taxon>Alveolata</taxon>
        <taxon>Dinophyceae</taxon>
        <taxon>Suessiales</taxon>
        <taxon>Symbiodiniaceae</taxon>
        <taxon>Cladocopium</taxon>
    </lineage>
</organism>
<dbReference type="SUPFAM" id="SSF52047">
    <property type="entry name" value="RNI-like"/>
    <property type="match status" value="1"/>
</dbReference>
<comment type="caution">
    <text evidence="4">The sequence shown here is derived from an EMBL/GenBank/DDBJ whole genome shotgun (WGS) entry which is preliminary data.</text>
</comment>
<accession>A0A9P1DUL3</accession>
<dbReference type="CDD" id="cd02869">
    <property type="entry name" value="PseudoU_synth_RluA_like"/>
    <property type="match status" value="1"/>
</dbReference>
<dbReference type="EMBL" id="CAMXCT010006513">
    <property type="protein sequence ID" value="CAI4015108.1"/>
    <property type="molecule type" value="Genomic_DNA"/>
</dbReference>
<evidence type="ECO:0000259" key="3">
    <source>
        <dbReference type="Pfam" id="PF00849"/>
    </source>
</evidence>
<evidence type="ECO:0000313" key="7">
    <source>
        <dbReference type="Proteomes" id="UP001152797"/>
    </source>
</evidence>
<feature type="compositionally biased region" description="Pro residues" evidence="2">
    <location>
        <begin position="52"/>
        <end position="62"/>
    </location>
</feature>
<dbReference type="Gene3D" id="3.80.10.10">
    <property type="entry name" value="Ribonuclease Inhibitor"/>
    <property type="match status" value="1"/>
</dbReference>
<comment type="similarity">
    <text evidence="1">Belongs to the pseudouridine synthase RluA family.</text>
</comment>
<dbReference type="GO" id="GO:0000455">
    <property type="term" value="P:enzyme-directed rRNA pseudouridine synthesis"/>
    <property type="evidence" value="ECO:0007669"/>
    <property type="project" value="TreeGrafter"/>
</dbReference>
<evidence type="ECO:0000313" key="5">
    <source>
        <dbReference type="EMBL" id="CAL1168483.1"/>
    </source>
</evidence>
<dbReference type="Gene3D" id="3.30.2350.10">
    <property type="entry name" value="Pseudouridine synthase"/>
    <property type="match status" value="1"/>
</dbReference>
<sequence length="892" mass="100773">MSSHFVSRNPSNPRLRKESKESKESEENEVNEKNEWNDWNEAEPEEPEEPAAPEPPTPPPKTPKGSVGKLLAAGKSSKAKEEARGGKSPHLPRGSVGRLISGLGRLPRVGNMMRRRAQQRPLRPRSPTRAPGSHKRPASPKRIASHDSWEKLAQRRGEGDSGGKGKGGKGGKGRDARLPPPPPPPHPPQPPTHRIPPKARPVLPGTTGKGRPVPSSSVDETSKRKMSFKDVAAREVKKRRTTVKMVHWSQSCRIRSGIAMQIKMSDQGLSDQDLYNWVQWMVSQLPTRPGKSIALLDLSNNSITSVGVNFVCNFLQDFNIRCDVWDLSGNPITDEGLLRIARHVTAETGPALRIDFNGTQVTVFGFQWLLTILSLHPLYPVERVTAKGQVEFQPLWVGLRDTSINAKEVEDFFLGGRFESLCCSVCLEPCHEDGGSVPPRCRGATGRKSNTVIHLAMELPESCRQMADSTLGICSKGIMQLPPPKTWRNMWLQGDHWQRDKWQREEPQFLYEDSDFMVLMKPATWHCSSQDQGRNLLKRCQQMSSNDRKMMLQKQLMQQDTPALHDYLILRFGADPMFREVMREDMLYGMVHRLDVGTTGSLLLGKTLESFRWAKEQIIRQALVRDYIALVHGTFAKNAKNYQPRGLIMAPIDKTHYHITRRCEVMPQGQHAATHYECLAEFKSKDGSQYSLLHCRLLTGRTHQIRVHCEHIGLPLVGDKQYYRKRAKHDPTLVCNRPFLHKVRFVFSQSSEEPVVIWTPLASAEDLVAVLKQLKISDWRAIRAEDLGRLGTIENKNTAASMGENHGKTMGKPWENGMLGEVGNVGMANMERSHHFSWENSLFRLGHGFNSYFDIKPEWKCWECWECEIAGKTDDDASFLGLDCHLDGFRKA</sequence>
<proteinExistence type="inferred from homology"/>
<keyword evidence="7" id="KW-1185">Reference proteome</keyword>
<dbReference type="Pfam" id="PF00849">
    <property type="entry name" value="PseudoU_synth_2"/>
    <property type="match status" value="1"/>
</dbReference>
<evidence type="ECO:0000313" key="4">
    <source>
        <dbReference type="EMBL" id="CAI4015108.1"/>
    </source>
</evidence>
<evidence type="ECO:0000256" key="2">
    <source>
        <dbReference type="SAM" id="MobiDB-lite"/>
    </source>
</evidence>
<dbReference type="EMBL" id="CAMXCT020006513">
    <property type="protein sequence ID" value="CAL1168483.1"/>
    <property type="molecule type" value="Genomic_DNA"/>
</dbReference>
<reference evidence="4" key="1">
    <citation type="submission" date="2022-10" db="EMBL/GenBank/DDBJ databases">
        <authorList>
            <person name="Chen Y."/>
            <person name="Dougan E. K."/>
            <person name="Chan C."/>
            <person name="Rhodes N."/>
            <person name="Thang M."/>
        </authorList>
    </citation>
    <scope>NUCLEOTIDE SEQUENCE</scope>
</reference>
<dbReference type="InterPro" id="IPR006145">
    <property type="entry name" value="PsdUridine_synth_RsuA/RluA"/>
</dbReference>
<dbReference type="AlphaFoldDB" id="A0A9P1DUL3"/>
<name>A0A9P1DUL3_9DINO</name>
<dbReference type="OrthoDB" id="418349at2759"/>
<dbReference type="InterPro" id="IPR020103">
    <property type="entry name" value="PsdUridine_synth_cat_dom_sf"/>
</dbReference>
<feature type="compositionally biased region" description="Basic and acidic residues" evidence="2">
    <location>
        <begin position="144"/>
        <end position="163"/>
    </location>
</feature>
<protein>
    <submittedName>
        <fullName evidence="6">Ribosomal large subunit pseudouridine synthase C</fullName>
    </submittedName>
</protein>
<dbReference type="InterPro" id="IPR050188">
    <property type="entry name" value="RluA_PseudoU_synthase"/>
</dbReference>
<feature type="compositionally biased region" description="Acidic residues" evidence="2">
    <location>
        <begin position="38"/>
        <end position="51"/>
    </location>
</feature>
<feature type="compositionally biased region" description="Pro residues" evidence="2">
    <location>
        <begin position="178"/>
        <end position="194"/>
    </location>
</feature>
<feature type="region of interest" description="Disordered" evidence="2">
    <location>
        <begin position="1"/>
        <end position="226"/>
    </location>
</feature>
<dbReference type="GO" id="GO:0003723">
    <property type="term" value="F:RNA binding"/>
    <property type="evidence" value="ECO:0007669"/>
    <property type="project" value="InterPro"/>
</dbReference>